<feature type="region of interest" description="Leucine repeat II (LRII)" evidence="4">
    <location>
        <begin position="443"/>
        <end position="475"/>
    </location>
</feature>
<comment type="function">
    <text evidence="5">Transcriptional regulator that acts as a repressor of the gibberellin (GA) signaling pathway. Probably acts by participating in large multiprotein complexes that repress transcription of GA-inducible genes.</text>
</comment>
<dbReference type="PANTHER" id="PTHR31636">
    <property type="entry name" value="OSJNBA0084A10.13 PROTEIN-RELATED"/>
    <property type="match status" value="1"/>
</dbReference>
<dbReference type="Gene3D" id="1.10.10.1290">
    <property type="entry name" value="Transcriptional regulator DELLA, N-terminal domain"/>
    <property type="match status" value="1"/>
</dbReference>
<comment type="domain">
    <text evidence="5">The DELLA motif is required for its GA-induced degradation.</text>
</comment>
<dbReference type="InterPro" id="IPR005202">
    <property type="entry name" value="TF_GRAS"/>
</dbReference>
<keyword evidence="3 5" id="KW-0804">Transcription</keyword>
<dbReference type="InParanoid" id="A0A2G5F7G9"/>
<evidence type="ECO:0000313" key="8">
    <source>
        <dbReference type="EMBL" id="PIA63880.1"/>
    </source>
</evidence>
<dbReference type="AlphaFoldDB" id="A0A2G5F7G9"/>
<organism evidence="8 9">
    <name type="scientific">Aquilegia coerulea</name>
    <name type="common">Rocky mountain columbine</name>
    <dbReference type="NCBI Taxonomy" id="218851"/>
    <lineage>
        <taxon>Eukaryota</taxon>
        <taxon>Viridiplantae</taxon>
        <taxon>Streptophyta</taxon>
        <taxon>Embryophyta</taxon>
        <taxon>Tracheophyta</taxon>
        <taxon>Spermatophyta</taxon>
        <taxon>Magnoliopsida</taxon>
        <taxon>Ranunculales</taxon>
        <taxon>Ranunculaceae</taxon>
        <taxon>Thalictroideae</taxon>
        <taxon>Aquilegia</taxon>
    </lineage>
</organism>
<feature type="region of interest" description="PFYRE" evidence="4">
    <location>
        <begin position="485"/>
        <end position="576"/>
    </location>
</feature>
<dbReference type="InterPro" id="IPR038088">
    <property type="entry name" value="DELLA_N_sf"/>
</dbReference>
<evidence type="ECO:0000256" key="5">
    <source>
        <dbReference type="RuleBase" id="RU367159"/>
    </source>
</evidence>
<comment type="subcellular location">
    <subcellularLocation>
        <location evidence="5">Nucleus</location>
    </subcellularLocation>
</comment>
<dbReference type="Pfam" id="PF12041">
    <property type="entry name" value="DELLA"/>
    <property type="match status" value="1"/>
</dbReference>
<feature type="region of interest" description="Disordered" evidence="6">
    <location>
        <begin position="1"/>
        <end position="29"/>
    </location>
</feature>
<dbReference type="InterPro" id="IPR021914">
    <property type="entry name" value="TF_DELLA_N"/>
</dbReference>
<gene>
    <name evidence="8" type="ORF">AQUCO_00201300v1</name>
</gene>
<protein>
    <recommendedName>
        <fullName evidence="5">DELLA protein</fullName>
    </recommendedName>
</protein>
<proteinExistence type="inferred from homology"/>
<reference evidence="8 9" key="1">
    <citation type="submission" date="2017-09" db="EMBL/GenBank/DDBJ databases">
        <title>WGS assembly of Aquilegia coerulea Goldsmith.</title>
        <authorList>
            <person name="Hodges S."/>
            <person name="Kramer E."/>
            <person name="Nordborg M."/>
            <person name="Tomkins J."/>
            <person name="Borevitz J."/>
            <person name="Derieg N."/>
            <person name="Yan J."/>
            <person name="Mihaltcheva S."/>
            <person name="Hayes R.D."/>
            <person name="Rokhsar D."/>
        </authorList>
    </citation>
    <scope>NUCLEOTIDE SEQUENCE [LARGE SCALE GENOMIC DNA]</scope>
    <source>
        <strain evidence="9">cv. Goldsmith</strain>
    </source>
</reference>
<feature type="region of interest" description="VHIID" evidence="4">
    <location>
        <begin position="364"/>
        <end position="429"/>
    </location>
</feature>
<evidence type="ECO:0000256" key="4">
    <source>
        <dbReference type="PROSITE-ProRule" id="PRU01191"/>
    </source>
</evidence>
<evidence type="ECO:0000256" key="3">
    <source>
        <dbReference type="ARBA" id="ARBA00023163"/>
    </source>
</evidence>
<dbReference type="OrthoDB" id="761920at2759"/>
<evidence type="ECO:0000256" key="1">
    <source>
        <dbReference type="ARBA" id="ARBA00010273"/>
    </source>
</evidence>
<dbReference type="STRING" id="218851.A0A2G5F7G9"/>
<dbReference type="Pfam" id="PF03514">
    <property type="entry name" value="GRAS"/>
    <property type="match status" value="1"/>
</dbReference>
<dbReference type="EMBL" id="KZ305019">
    <property type="protein sequence ID" value="PIA63880.1"/>
    <property type="molecule type" value="Genomic_DNA"/>
</dbReference>
<dbReference type="GO" id="GO:0005634">
    <property type="term" value="C:nucleus"/>
    <property type="evidence" value="ECO:0007669"/>
    <property type="project" value="UniProtKB-SubCell"/>
</dbReference>
<keyword evidence="5" id="KW-0939">Gibberellin signaling pathway</keyword>
<sequence length="665" mass="73089">MKRTLHHHQENGEGGNNSGAGGGGEPAAASASASAAGYSMETTGNSLVDLGKTKMMCWEEDQDCFQQQQDAGDDELLAMMGYNVKYTEMADVAQKIEQLEMKMMNCSSSAQEDNVFVSHLGSETVHFNPSDMSTWLENMLSEVGELTLPPNFDTCSLNDILNNSTTTTTTNKSPFQSIVDENLFIPPAESSSTTINVSNLIIDPPQIYTEEPNSLLSDYDLGVIPGEAAIYGTCSGSNGERENKRIKHEEILLPPASSPVSAIVNAPPAQVVSINESIRPVVLMDSSQENGIRLVHTLMACAEAVQQDNLKLAENLVKQISLLAVSQAGAMKKVATYFAEALARRVYGFYPQPSLDSSFSDILQIHFYETCPHLKFAHFTANQAILDSLADSNRVHIIDFSMKQGIQWPALMQALAMRPNGPPKFRLTGIGPPQPDNTDALQQVGWKLAQFAENLHIEFEYRGFVANSLADLDASMFDLRHGETVAVNSVFELHQLLAQSGALNKVLSSIKDMKPKIITIVEQEANHNGPNFIDRFTEALHYYSSLFDSLEGYPLSPLSNQDLIMSEMYFGRQICNIVSCEGVDRTERHECLNQWRNRLESAGFSLSHLGSNTFRQVNSLLTMFDAGSGYNVEENNGCLLLGWHTRPLVASSAWQIGSSIKSECN</sequence>
<dbReference type="GO" id="GO:0009740">
    <property type="term" value="P:gibberellic acid mediated signaling pathway"/>
    <property type="evidence" value="ECO:0007669"/>
    <property type="project" value="UniProtKB-UniRule"/>
</dbReference>
<comment type="caution">
    <text evidence="4">Lacks conserved residue(s) required for the propagation of feature annotation.</text>
</comment>
<feature type="compositionally biased region" description="Gly residues" evidence="6">
    <location>
        <begin position="12"/>
        <end position="25"/>
    </location>
</feature>
<dbReference type="PROSITE" id="PS50985">
    <property type="entry name" value="GRAS"/>
    <property type="match status" value="1"/>
</dbReference>
<feature type="region of interest" description="SAW" evidence="4">
    <location>
        <begin position="579"/>
        <end position="655"/>
    </location>
</feature>
<keyword evidence="5" id="KW-0539">Nucleus</keyword>
<keyword evidence="2 5" id="KW-0805">Transcription regulation</keyword>
<evidence type="ECO:0000256" key="6">
    <source>
        <dbReference type="SAM" id="MobiDB-lite"/>
    </source>
</evidence>
<dbReference type="Proteomes" id="UP000230069">
    <property type="component" value="Unassembled WGS sequence"/>
</dbReference>
<feature type="short sequence motif" description="VHIID" evidence="4">
    <location>
        <begin position="395"/>
        <end position="399"/>
    </location>
</feature>
<dbReference type="SMART" id="SM01129">
    <property type="entry name" value="DELLA"/>
    <property type="match status" value="1"/>
</dbReference>
<accession>A0A2G5F7G9</accession>
<evidence type="ECO:0000313" key="9">
    <source>
        <dbReference type="Proteomes" id="UP000230069"/>
    </source>
</evidence>
<comment type="similarity">
    <text evidence="1 5">Belongs to the GRAS family. DELLA subfamily.</text>
</comment>
<feature type="domain" description="Transcriptional factor DELLA N-terminal" evidence="7">
    <location>
        <begin position="74"/>
        <end position="143"/>
    </location>
</feature>
<keyword evidence="9" id="KW-1185">Reference proteome</keyword>
<evidence type="ECO:0000259" key="7">
    <source>
        <dbReference type="Pfam" id="PF12041"/>
    </source>
</evidence>
<evidence type="ECO:0000256" key="2">
    <source>
        <dbReference type="ARBA" id="ARBA00023015"/>
    </source>
</evidence>
<name>A0A2G5F7G9_AQUCA</name>
<feature type="short sequence motif" description="LXXLL motif" evidence="4">
    <location>
        <begin position="493"/>
        <end position="497"/>
    </location>
</feature>